<gene>
    <name evidence="2" type="ORF">AVEN_156886_1</name>
</gene>
<evidence type="ECO:0000313" key="3">
    <source>
        <dbReference type="Proteomes" id="UP000499080"/>
    </source>
</evidence>
<dbReference type="Proteomes" id="UP000499080">
    <property type="component" value="Unassembled WGS sequence"/>
</dbReference>
<name>A0A4Y2EMZ0_ARAVE</name>
<feature type="transmembrane region" description="Helical" evidence="1">
    <location>
        <begin position="51"/>
        <end position="70"/>
    </location>
</feature>
<proteinExistence type="predicted"/>
<keyword evidence="1" id="KW-1133">Transmembrane helix</keyword>
<keyword evidence="1" id="KW-0812">Transmembrane</keyword>
<keyword evidence="1" id="KW-0472">Membrane</keyword>
<protein>
    <submittedName>
        <fullName evidence="2">Uncharacterized protein</fullName>
    </submittedName>
</protein>
<sequence length="75" mass="8947">MFQDLTLDFRAATFVGMSLSLPEGSPFYDWKMDKKSQSENQRITHKRYMQINCIQGMFLMTCCLLIYWVFSSIFR</sequence>
<evidence type="ECO:0000256" key="1">
    <source>
        <dbReference type="SAM" id="Phobius"/>
    </source>
</evidence>
<dbReference type="EMBL" id="BGPR01000643">
    <property type="protein sequence ID" value="GBM29699.1"/>
    <property type="molecule type" value="Genomic_DNA"/>
</dbReference>
<evidence type="ECO:0000313" key="2">
    <source>
        <dbReference type="EMBL" id="GBM29699.1"/>
    </source>
</evidence>
<accession>A0A4Y2EMZ0</accession>
<organism evidence="2 3">
    <name type="scientific">Araneus ventricosus</name>
    <name type="common">Orbweaver spider</name>
    <name type="synonym">Epeira ventricosa</name>
    <dbReference type="NCBI Taxonomy" id="182803"/>
    <lineage>
        <taxon>Eukaryota</taxon>
        <taxon>Metazoa</taxon>
        <taxon>Ecdysozoa</taxon>
        <taxon>Arthropoda</taxon>
        <taxon>Chelicerata</taxon>
        <taxon>Arachnida</taxon>
        <taxon>Araneae</taxon>
        <taxon>Araneomorphae</taxon>
        <taxon>Entelegynae</taxon>
        <taxon>Araneoidea</taxon>
        <taxon>Araneidae</taxon>
        <taxon>Araneus</taxon>
    </lineage>
</organism>
<keyword evidence="3" id="KW-1185">Reference proteome</keyword>
<dbReference type="AlphaFoldDB" id="A0A4Y2EMZ0"/>
<comment type="caution">
    <text evidence="2">The sequence shown here is derived from an EMBL/GenBank/DDBJ whole genome shotgun (WGS) entry which is preliminary data.</text>
</comment>
<reference evidence="2 3" key="1">
    <citation type="journal article" date="2019" name="Sci. Rep.">
        <title>Orb-weaving spider Araneus ventricosus genome elucidates the spidroin gene catalogue.</title>
        <authorList>
            <person name="Kono N."/>
            <person name="Nakamura H."/>
            <person name="Ohtoshi R."/>
            <person name="Moran D.A.P."/>
            <person name="Shinohara A."/>
            <person name="Yoshida Y."/>
            <person name="Fujiwara M."/>
            <person name="Mori M."/>
            <person name="Tomita M."/>
            <person name="Arakawa K."/>
        </authorList>
    </citation>
    <scope>NUCLEOTIDE SEQUENCE [LARGE SCALE GENOMIC DNA]</scope>
</reference>